<dbReference type="InterPro" id="IPR000182">
    <property type="entry name" value="GNAT_dom"/>
</dbReference>
<accession>A0A3L7JVM3</accession>
<name>A0A3L7JVM3_9BACI</name>
<dbReference type="PANTHER" id="PTHR43415">
    <property type="entry name" value="SPERMIDINE N(1)-ACETYLTRANSFERASE"/>
    <property type="match status" value="1"/>
</dbReference>
<organism evidence="2 3">
    <name type="scientific">Falsibacillus albus</name>
    <dbReference type="NCBI Taxonomy" id="2478915"/>
    <lineage>
        <taxon>Bacteria</taxon>
        <taxon>Bacillati</taxon>
        <taxon>Bacillota</taxon>
        <taxon>Bacilli</taxon>
        <taxon>Bacillales</taxon>
        <taxon>Bacillaceae</taxon>
        <taxon>Falsibacillus</taxon>
    </lineage>
</organism>
<evidence type="ECO:0000313" key="2">
    <source>
        <dbReference type="EMBL" id="RLQ94590.1"/>
    </source>
</evidence>
<evidence type="ECO:0000259" key="1">
    <source>
        <dbReference type="PROSITE" id="PS51186"/>
    </source>
</evidence>
<dbReference type="PROSITE" id="PS51186">
    <property type="entry name" value="GNAT"/>
    <property type="match status" value="1"/>
</dbReference>
<proteinExistence type="predicted"/>
<evidence type="ECO:0000313" key="3">
    <source>
        <dbReference type="Proteomes" id="UP000276770"/>
    </source>
</evidence>
<dbReference type="AlphaFoldDB" id="A0A3L7JVM3"/>
<keyword evidence="3" id="KW-1185">Reference proteome</keyword>
<reference evidence="2 3" key="1">
    <citation type="submission" date="2018-10" db="EMBL/GenBank/DDBJ databases">
        <title>Falsibacillus sp. genome draft.</title>
        <authorList>
            <person name="Shi S."/>
        </authorList>
    </citation>
    <scope>NUCLEOTIDE SEQUENCE [LARGE SCALE GENOMIC DNA]</scope>
    <source>
        <strain evidence="2 3">GY 10110</strain>
    </source>
</reference>
<dbReference type="EMBL" id="RCVZ01000009">
    <property type="protein sequence ID" value="RLQ94590.1"/>
    <property type="molecule type" value="Genomic_DNA"/>
</dbReference>
<protein>
    <submittedName>
        <fullName evidence="2">N-acetyltransferase</fullName>
    </submittedName>
</protein>
<gene>
    <name evidence="2" type="ORF">D9X91_13720</name>
</gene>
<dbReference type="Pfam" id="PF13302">
    <property type="entry name" value="Acetyltransf_3"/>
    <property type="match status" value="1"/>
</dbReference>
<dbReference type="SUPFAM" id="SSF55729">
    <property type="entry name" value="Acyl-CoA N-acyltransferases (Nat)"/>
    <property type="match status" value="1"/>
</dbReference>
<dbReference type="PANTHER" id="PTHR43415:SF3">
    <property type="entry name" value="GNAT-FAMILY ACETYLTRANSFERASE"/>
    <property type="match status" value="1"/>
</dbReference>
<comment type="caution">
    <text evidence="2">The sequence shown here is derived from an EMBL/GenBank/DDBJ whole genome shotgun (WGS) entry which is preliminary data.</text>
</comment>
<feature type="domain" description="N-acetyltransferase" evidence="1">
    <location>
        <begin position="6"/>
        <end position="159"/>
    </location>
</feature>
<dbReference type="GO" id="GO:0016747">
    <property type="term" value="F:acyltransferase activity, transferring groups other than amino-acyl groups"/>
    <property type="evidence" value="ECO:0007669"/>
    <property type="project" value="InterPro"/>
</dbReference>
<dbReference type="OrthoDB" id="9795206at2"/>
<dbReference type="Gene3D" id="3.40.630.30">
    <property type="match status" value="1"/>
</dbReference>
<keyword evidence="2" id="KW-0808">Transferase</keyword>
<sequence>MKLERIKIRPITINDFEKVLTWSKDDVFCSANGWEKNRNPEELYKWWLRCVNNKAKDFIRMGIALNESLIGYADLACMNDHTAELGIAIGESGLWGKGIGCDAARCMMEYGTKKFGITTFMAETNKANVRSRKMLEKLGFHEISRIGSEEYIGMNRQLIQYQLN</sequence>
<dbReference type="Proteomes" id="UP000276770">
    <property type="component" value="Unassembled WGS sequence"/>
</dbReference>
<dbReference type="InterPro" id="IPR016181">
    <property type="entry name" value="Acyl_CoA_acyltransferase"/>
</dbReference>